<proteinExistence type="predicted"/>
<accession>J9CY35</accession>
<name>J9CY35_9ZZZZ</name>
<keyword evidence="1" id="KW-1133">Transmembrane helix</keyword>
<protein>
    <submittedName>
        <fullName evidence="2">Uncharacterized protein</fullName>
    </submittedName>
</protein>
<organism evidence="2">
    <name type="scientific">gut metagenome</name>
    <dbReference type="NCBI Taxonomy" id="749906"/>
    <lineage>
        <taxon>unclassified sequences</taxon>
        <taxon>metagenomes</taxon>
        <taxon>organismal metagenomes</taxon>
    </lineage>
</organism>
<dbReference type="AlphaFoldDB" id="J9CY35"/>
<evidence type="ECO:0000313" key="2">
    <source>
        <dbReference type="EMBL" id="EJX05161.1"/>
    </source>
</evidence>
<gene>
    <name evidence="2" type="ORF">EVA_06731</name>
</gene>
<evidence type="ECO:0000256" key="1">
    <source>
        <dbReference type="SAM" id="Phobius"/>
    </source>
</evidence>
<feature type="transmembrane region" description="Helical" evidence="1">
    <location>
        <begin position="95"/>
        <end position="115"/>
    </location>
</feature>
<keyword evidence="1" id="KW-0812">Transmembrane</keyword>
<comment type="caution">
    <text evidence="2">The sequence shown here is derived from an EMBL/GenBank/DDBJ whole genome shotgun (WGS) entry which is preliminary data.</text>
</comment>
<feature type="transmembrane region" description="Helical" evidence="1">
    <location>
        <begin position="67"/>
        <end position="89"/>
    </location>
</feature>
<reference evidence="2" key="1">
    <citation type="journal article" date="2012" name="PLoS ONE">
        <title>Gene sets for utilization of primary and secondary nutrition supplies in the distal gut of endangered iberian lynx.</title>
        <authorList>
            <person name="Alcaide M."/>
            <person name="Messina E."/>
            <person name="Richter M."/>
            <person name="Bargiela R."/>
            <person name="Peplies J."/>
            <person name="Huws S.A."/>
            <person name="Newbold C.J."/>
            <person name="Golyshin P.N."/>
            <person name="Simon M.A."/>
            <person name="Lopez G."/>
            <person name="Yakimov M.M."/>
            <person name="Ferrer M."/>
        </authorList>
    </citation>
    <scope>NUCLEOTIDE SEQUENCE</scope>
</reference>
<dbReference type="EMBL" id="AMCI01001556">
    <property type="protein sequence ID" value="EJX05161.1"/>
    <property type="molecule type" value="Genomic_DNA"/>
</dbReference>
<keyword evidence="1" id="KW-0472">Membrane</keyword>
<sequence length="143" mass="16246">MIKVYGIRSNASSCVQTFEYMIQIFYRSDCHFQGSRQIVVRQSGVIASTLHRSKVLIHQSLGRSFSITIRSVFCCNFIFTKLSICSFALHPRSFNFIQVIAIAVSVLLQILKITYPARFVVIRHHTLVFAVSIVQDFTILTPG</sequence>